<keyword evidence="1" id="KW-0812">Transmembrane</keyword>
<keyword evidence="1" id="KW-0472">Membrane</keyword>
<protein>
    <submittedName>
        <fullName evidence="2">Prepilin-type N-terminal cleavage/methylation domain-containing protein</fullName>
    </submittedName>
</protein>
<dbReference type="Pfam" id="PF07963">
    <property type="entry name" value="N_methyl"/>
    <property type="match status" value="1"/>
</dbReference>
<keyword evidence="1" id="KW-1133">Transmembrane helix</keyword>
<dbReference type="Proteomes" id="UP000515708">
    <property type="component" value="Chromosome"/>
</dbReference>
<evidence type="ECO:0000313" key="2">
    <source>
        <dbReference type="EMBL" id="QMU96537.1"/>
    </source>
</evidence>
<reference evidence="2 3" key="1">
    <citation type="journal article" date="2020" name="Front. Microbiol.">
        <title>Design of Bacterial Strain-Specific qPCR Assays Using NGS Data and Publicly Available Resources and Its Application to Track Biocontrol Strains.</title>
        <authorList>
            <person name="Hernandez I."/>
            <person name="Sant C."/>
            <person name="Martinez R."/>
            <person name="Fernandez C."/>
        </authorList>
    </citation>
    <scope>NUCLEOTIDE SEQUENCE [LARGE SCALE GENOMIC DNA]</scope>
    <source>
        <strain evidence="2 3">B24</strain>
    </source>
</reference>
<evidence type="ECO:0000313" key="3">
    <source>
        <dbReference type="Proteomes" id="UP000515708"/>
    </source>
</evidence>
<dbReference type="NCBIfam" id="TIGR02532">
    <property type="entry name" value="IV_pilin_GFxxxE"/>
    <property type="match status" value="1"/>
</dbReference>
<dbReference type="InterPro" id="IPR045584">
    <property type="entry name" value="Pilin-like"/>
</dbReference>
<accession>A0A7D7WBN7</accession>
<dbReference type="RefSeq" id="WP_182255046.1">
    <property type="nucleotide sequence ID" value="NZ_CP043732.1"/>
</dbReference>
<evidence type="ECO:0000256" key="1">
    <source>
        <dbReference type="SAM" id="Phobius"/>
    </source>
</evidence>
<organism evidence="2 3">
    <name type="scientific">Microbacterium esteraromaticum</name>
    <dbReference type="NCBI Taxonomy" id="57043"/>
    <lineage>
        <taxon>Bacteria</taxon>
        <taxon>Bacillati</taxon>
        <taxon>Actinomycetota</taxon>
        <taxon>Actinomycetes</taxon>
        <taxon>Micrococcales</taxon>
        <taxon>Microbacteriaceae</taxon>
        <taxon>Microbacterium</taxon>
    </lineage>
</organism>
<dbReference type="PROSITE" id="PS00409">
    <property type="entry name" value="PROKAR_NTER_METHYL"/>
    <property type="match status" value="1"/>
</dbReference>
<proteinExistence type="predicted"/>
<dbReference type="EMBL" id="CP043732">
    <property type="protein sequence ID" value="QMU96537.1"/>
    <property type="molecule type" value="Genomic_DNA"/>
</dbReference>
<dbReference type="AlphaFoldDB" id="A0A7D7WBN7"/>
<name>A0A7D7WBN7_9MICO</name>
<sequence length="136" mass="13810">MRTIRRLVEAKKAEREENGEAGFSLIELIIVVVILGILVAIAIPIIGNIQNEAKISAAKSAAQNAAVQASSQWASGAAAVAADSYKTNDDDLEVTIAGTDANTVCATAVNLTITGANTFYAGPGCASTTPTTTAGS</sequence>
<dbReference type="SUPFAM" id="SSF54523">
    <property type="entry name" value="Pili subunits"/>
    <property type="match status" value="1"/>
</dbReference>
<feature type="transmembrane region" description="Helical" evidence="1">
    <location>
        <begin position="21"/>
        <end position="46"/>
    </location>
</feature>
<dbReference type="Gene3D" id="3.30.700.10">
    <property type="entry name" value="Glycoprotein, Type 4 Pilin"/>
    <property type="match status" value="1"/>
</dbReference>
<gene>
    <name evidence="2" type="ORF">FVO59_04425</name>
</gene>
<dbReference type="InterPro" id="IPR012902">
    <property type="entry name" value="N_methyl_site"/>
</dbReference>